<protein>
    <recommendedName>
        <fullName evidence="2">Stage 0 sporulation protein A homolog</fullName>
    </recommendedName>
</protein>
<dbReference type="InterPro" id="IPR018060">
    <property type="entry name" value="HTH_AraC"/>
</dbReference>
<dbReference type="InterPro" id="IPR011006">
    <property type="entry name" value="CheY-like_superfamily"/>
</dbReference>
<dbReference type="Gene3D" id="1.10.10.60">
    <property type="entry name" value="Homeodomain-like"/>
    <property type="match status" value="2"/>
</dbReference>
<evidence type="ECO:0000313" key="14">
    <source>
        <dbReference type="Proteomes" id="UP001169242"/>
    </source>
</evidence>
<dbReference type="InterPro" id="IPR001789">
    <property type="entry name" value="Sig_transdc_resp-reg_receiver"/>
</dbReference>
<sequence length="245" mass="28422">MYKIMIIDDETSIRNLLKIKISWTNLDVEVVGEAASGVEAINIIDDLKPHIVFVDIRMPFMNGIEFAKLAIERYPKLKIIILTAFDEFKYARECIRIGVKDYLLKPVAQTDIQTVLEKIKSELDHEVEEKMMDEDVKDECIGHEVIHQIKQYILAHYMDPDLNLTSTAMHFGFNPSYLSRIFKAEVGDSFIDFLTECRMEKAKQLARREVMMYCAAKEVGIPDSNYFGKCFKKYTGKAYSLYMKE</sequence>
<organism evidence="13 14">
    <name type="scientific">Holtiella tumoricola</name>
    <dbReference type="NCBI Taxonomy" id="3018743"/>
    <lineage>
        <taxon>Bacteria</taxon>
        <taxon>Bacillati</taxon>
        <taxon>Bacillota</taxon>
        <taxon>Clostridia</taxon>
        <taxon>Lachnospirales</taxon>
        <taxon>Cellulosilyticaceae</taxon>
        <taxon>Holtiella</taxon>
    </lineage>
</organism>
<evidence type="ECO:0000256" key="3">
    <source>
        <dbReference type="ARBA" id="ARBA00022490"/>
    </source>
</evidence>
<keyword evidence="3" id="KW-0963">Cytoplasm</keyword>
<dbReference type="GO" id="GO:0043565">
    <property type="term" value="F:sequence-specific DNA binding"/>
    <property type="evidence" value="ECO:0007669"/>
    <property type="project" value="InterPro"/>
</dbReference>
<dbReference type="Gene3D" id="3.40.50.2300">
    <property type="match status" value="1"/>
</dbReference>
<dbReference type="PANTHER" id="PTHR42713">
    <property type="entry name" value="HISTIDINE KINASE-RELATED"/>
    <property type="match status" value="1"/>
</dbReference>
<name>A0AA42J0X0_9FIRM</name>
<dbReference type="GO" id="GO:0005737">
    <property type="term" value="C:cytoplasm"/>
    <property type="evidence" value="ECO:0007669"/>
    <property type="project" value="UniProtKB-SubCell"/>
</dbReference>
<dbReference type="Proteomes" id="UP001169242">
    <property type="component" value="Unassembled WGS sequence"/>
</dbReference>
<dbReference type="InterPro" id="IPR051552">
    <property type="entry name" value="HptR"/>
</dbReference>
<dbReference type="CDD" id="cd17536">
    <property type="entry name" value="REC_YesN-like"/>
    <property type="match status" value="1"/>
</dbReference>
<comment type="caution">
    <text evidence="13">The sequence shown here is derived from an EMBL/GenBank/DDBJ whole genome shotgun (WGS) entry which is preliminary data.</text>
</comment>
<dbReference type="EMBL" id="JAQIFT010000040">
    <property type="protein sequence ID" value="MDA3731807.1"/>
    <property type="molecule type" value="Genomic_DNA"/>
</dbReference>
<evidence type="ECO:0000256" key="6">
    <source>
        <dbReference type="ARBA" id="ARBA00023015"/>
    </source>
</evidence>
<evidence type="ECO:0000256" key="10">
    <source>
        <dbReference type="PROSITE-ProRule" id="PRU00169"/>
    </source>
</evidence>
<evidence type="ECO:0000256" key="1">
    <source>
        <dbReference type="ARBA" id="ARBA00004496"/>
    </source>
</evidence>
<dbReference type="SMART" id="SM00342">
    <property type="entry name" value="HTH_ARAC"/>
    <property type="match status" value="1"/>
</dbReference>
<gene>
    <name evidence="13" type="ORF">PBV87_09990</name>
</gene>
<evidence type="ECO:0000256" key="7">
    <source>
        <dbReference type="ARBA" id="ARBA00023125"/>
    </source>
</evidence>
<keyword evidence="14" id="KW-1185">Reference proteome</keyword>
<keyword evidence="6" id="KW-0805">Transcription regulation</keyword>
<feature type="modified residue" description="4-aspartylphosphate" evidence="10">
    <location>
        <position position="55"/>
    </location>
</feature>
<dbReference type="Pfam" id="PF00072">
    <property type="entry name" value="Response_reg"/>
    <property type="match status" value="1"/>
</dbReference>
<comment type="function">
    <text evidence="9">May play the central regulatory role in sporulation. It may be an element of the effector pathway responsible for the activation of sporulation genes in response to nutritional stress. Spo0A may act in concert with spo0H (a sigma factor) to control the expression of some genes that are critical to the sporulation process.</text>
</comment>
<dbReference type="GO" id="GO:0003700">
    <property type="term" value="F:DNA-binding transcription factor activity"/>
    <property type="evidence" value="ECO:0007669"/>
    <property type="project" value="InterPro"/>
</dbReference>
<dbReference type="SUPFAM" id="SSF52172">
    <property type="entry name" value="CheY-like"/>
    <property type="match status" value="1"/>
</dbReference>
<dbReference type="PROSITE" id="PS50110">
    <property type="entry name" value="RESPONSE_REGULATORY"/>
    <property type="match status" value="1"/>
</dbReference>
<dbReference type="PANTHER" id="PTHR42713:SF3">
    <property type="entry name" value="TRANSCRIPTIONAL REGULATORY PROTEIN HPTR"/>
    <property type="match status" value="1"/>
</dbReference>
<dbReference type="InterPro" id="IPR009057">
    <property type="entry name" value="Homeodomain-like_sf"/>
</dbReference>
<keyword evidence="5" id="KW-0902">Two-component regulatory system</keyword>
<evidence type="ECO:0000256" key="8">
    <source>
        <dbReference type="ARBA" id="ARBA00023163"/>
    </source>
</evidence>
<dbReference type="Pfam" id="PF12833">
    <property type="entry name" value="HTH_18"/>
    <property type="match status" value="1"/>
</dbReference>
<dbReference type="AlphaFoldDB" id="A0AA42J0X0"/>
<keyword evidence="4 10" id="KW-0597">Phosphoprotein</keyword>
<dbReference type="PROSITE" id="PS01124">
    <property type="entry name" value="HTH_ARAC_FAMILY_2"/>
    <property type="match status" value="1"/>
</dbReference>
<dbReference type="SMART" id="SM00448">
    <property type="entry name" value="REC"/>
    <property type="match status" value="1"/>
</dbReference>
<keyword evidence="8" id="KW-0804">Transcription</keyword>
<dbReference type="SUPFAM" id="SSF46689">
    <property type="entry name" value="Homeodomain-like"/>
    <property type="match status" value="1"/>
</dbReference>
<evidence type="ECO:0000259" key="12">
    <source>
        <dbReference type="PROSITE" id="PS50110"/>
    </source>
</evidence>
<feature type="domain" description="Response regulatory" evidence="12">
    <location>
        <begin position="3"/>
        <end position="120"/>
    </location>
</feature>
<dbReference type="GO" id="GO:0000160">
    <property type="term" value="P:phosphorelay signal transduction system"/>
    <property type="evidence" value="ECO:0007669"/>
    <property type="project" value="UniProtKB-KW"/>
</dbReference>
<evidence type="ECO:0000259" key="11">
    <source>
        <dbReference type="PROSITE" id="PS01124"/>
    </source>
</evidence>
<evidence type="ECO:0000256" key="2">
    <source>
        <dbReference type="ARBA" id="ARBA00018672"/>
    </source>
</evidence>
<dbReference type="RefSeq" id="WP_271012131.1">
    <property type="nucleotide sequence ID" value="NZ_JAQIFT010000040.1"/>
</dbReference>
<evidence type="ECO:0000256" key="4">
    <source>
        <dbReference type="ARBA" id="ARBA00022553"/>
    </source>
</evidence>
<evidence type="ECO:0000256" key="9">
    <source>
        <dbReference type="ARBA" id="ARBA00024867"/>
    </source>
</evidence>
<comment type="subcellular location">
    <subcellularLocation>
        <location evidence="1">Cytoplasm</location>
    </subcellularLocation>
</comment>
<feature type="domain" description="HTH araC/xylS-type" evidence="11">
    <location>
        <begin position="147"/>
        <end position="245"/>
    </location>
</feature>
<proteinExistence type="predicted"/>
<evidence type="ECO:0000313" key="13">
    <source>
        <dbReference type="EMBL" id="MDA3731807.1"/>
    </source>
</evidence>
<accession>A0AA42J0X0</accession>
<keyword evidence="7" id="KW-0238">DNA-binding</keyword>
<evidence type="ECO:0000256" key="5">
    <source>
        <dbReference type="ARBA" id="ARBA00023012"/>
    </source>
</evidence>
<reference evidence="13" key="1">
    <citation type="journal article" date="2023" name="Int. J. Syst. Evol. Microbiol.">
        <title>&lt;i&gt;Holtiella tumoricola&lt;/i&gt; gen. nov. sp. nov., isolated from a human clinical sample.</title>
        <authorList>
            <person name="Allen-Vercoe E."/>
            <person name="Daigneault M.C."/>
            <person name="Vancuren S.J."/>
            <person name="Cochrane K."/>
            <person name="O'Neal L.L."/>
            <person name="Sankaranarayanan K."/>
            <person name="Lawson P.A."/>
        </authorList>
    </citation>
    <scope>NUCLEOTIDE SEQUENCE</scope>
    <source>
        <strain evidence="13">CC70A</strain>
    </source>
</reference>